<feature type="transmembrane region" description="Helical" evidence="1">
    <location>
        <begin position="198"/>
        <end position="215"/>
    </location>
</feature>
<feature type="transmembrane region" description="Helical" evidence="1">
    <location>
        <begin position="166"/>
        <end position="186"/>
    </location>
</feature>
<keyword evidence="4" id="KW-0012">Acyltransferase</keyword>
<sequence>MSNPNLTYRPDIDGLRAIAVLSVVLFHAFPASLKGGFIGVDIFFVISGYLITTILLKSLDNKTFSLSDFYGRRIKRIFPALILVLVATYLLGWMTLTADEFMQLGKHIISGAAFVSNFALWGESGYFDTSAQLKPLLHLWSLGIEEQFYIVLPLALYLCNRFKFSAAVLMACAAVASFALNVRLIGYDPTATFYSPLTRFWELLCGSLLAWFMIYRGSKAVTVEWHELPSRTRQMRHVLSFLGLALLIFGLTHIKKGSHFPGTKALIPVAGAVLLIMAGQNAWVNKRILSTRIMVWIGLISFPLYLWHWPLFSLLRISEGEPAALTMAGTLLLAVILAWATYRFLERPIRNATSERFKVIALASAMLGVAAVGVTTYRANGLPERHANTSIASYANSIARSSAQRQSECVDVLHAYKKEGNWYCQIGTLKQKQDIFAFGDSHAYSLLPAFEKLADEHALSIAFSSASGCPPLLGIQSLRGEQEIEKRNCQALNERIFAYIQAEKIRTVVLVGRWSYYGGGTTNPADFNLIARPPATQATLEQSAQDLRWAIDHTVARYRDIGVEVYLVEDNPQQLKNAKEILRPGKGQKENYDRMSVSLGEHLRNTKFAVDTIRASGAHVIRLDDTLCDSLICPLTHEAKFWYFDDNHLSATGALAVYPEIEKALTPRPLSVQ</sequence>
<feature type="transmembrane region" description="Helical" evidence="1">
    <location>
        <begin position="137"/>
        <end position="159"/>
    </location>
</feature>
<name>A0ABU7HF08_9PSED</name>
<accession>A0ABU7HF08</accession>
<evidence type="ECO:0000259" key="2">
    <source>
        <dbReference type="Pfam" id="PF01757"/>
    </source>
</evidence>
<feature type="domain" description="Acyltransferase 3" evidence="2">
    <location>
        <begin position="11"/>
        <end position="342"/>
    </location>
</feature>
<protein>
    <submittedName>
        <fullName evidence="4">Acyltransferase family protein</fullName>
        <ecNumber evidence="4">2.3.1.-</ecNumber>
    </submittedName>
</protein>
<gene>
    <name evidence="4" type="ORF">V0R62_17855</name>
</gene>
<feature type="transmembrane region" description="Helical" evidence="1">
    <location>
        <begin position="236"/>
        <end position="254"/>
    </location>
</feature>
<feature type="transmembrane region" description="Helical" evidence="1">
    <location>
        <begin position="293"/>
        <end position="311"/>
    </location>
</feature>
<dbReference type="Pfam" id="PF01757">
    <property type="entry name" value="Acyl_transf_3"/>
    <property type="match status" value="1"/>
</dbReference>
<reference evidence="4" key="1">
    <citation type="submission" date="2024-01" db="EMBL/GenBank/DDBJ databases">
        <title>Unpublished Manusciprt.</title>
        <authorList>
            <person name="Duman M."/>
            <person name="Valdes E.G."/>
            <person name="Ajmi N."/>
            <person name="Altun S."/>
            <person name="Saticioglu I.B."/>
        </authorList>
    </citation>
    <scope>NUCLEOTIDE SEQUENCE</scope>
    <source>
        <strain evidence="4">137P</strain>
    </source>
</reference>
<keyword evidence="1" id="KW-0812">Transmembrane</keyword>
<feature type="transmembrane region" description="Helical" evidence="1">
    <location>
        <begin position="266"/>
        <end position="284"/>
    </location>
</feature>
<feature type="transmembrane region" description="Helical" evidence="1">
    <location>
        <begin position="357"/>
        <end position="377"/>
    </location>
</feature>
<dbReference type="RefSeq" id="WP_330104684.1">
    <property type="nucleotide sequence ID" value="NZ_JAZDCT010000024.1"/>
</dbReference>
<evidence type="ECO:0000313" key="5">
    <source>
        <dbReference type="Proteomes" id="UP001354227"/>
    </source>
</evidence>
<evidence type="ECO:0000313" key="4">
    <source>
        <dbReference type="EMBL" id="MEE1889532.1"/>
    </source>
</evidence>
<dbReference type="PANTHER" id="PTHR23028">
    <property type="entry name" value="ACETYLTRANSFERASE"/>
    <property type="match status" value="1"/>
</dbReference>
<keyword evidence="1" id="KW-1133">Transmembrane helix</keyword>
<keyword evidence="4" id="KW-0808">Transferase</keyword>
<dbReference type="InterPro" id="IPR043968">
    <property type="entry name" value="SGNH"/>
</dbReference>
<proteinExistence type="predicted"/>
<feature type="domain" description="SGNH" evidence="3">
    <location>
        <begin position="419"/>
        <end position="662"/>
    </location>
</feature>
<dbReference type="EMBL" id="JAZDCT010000024">
    <property type="protein sequence ID" value="MEE1889532.1"/>
    <property type="molecule type" value="Genomic_DNA"/>
</dbReference>
<dbReference type="InterPro" id="IPR002656">
    <property type="entry name" value="Acyl_transf_3_dom"/>
</dbReference>
<feature type="transmembrane region" description="Helical" evidence="1">
    <location>
        <begin position="35"/>
        <end position="56"/>
    </location>
</feature>
<dbReference type="GO" id="GO:0016746">
    <property type="term" value="F:acyltransferase activity"/>
    <property type="evidence" value="ECO:0007669"/>
    <property type="project" value="UniProtKB-KW"/>
</dbReference>
<evidence type="ECO:0000256" key="1">
    <source>
        <dbReference type="SAM" id="Phobius"/>
    </source>
</evidence>
<organism evidence="4 5">
    <name type="scientific">Pseudomonas carassii</name>
    <dbReference type="NCBI Taxonomy" id="3115855"/>
    <lineage>
        <taxon>Bacteria</taxon>
        <taxon>Pseudomonadati</taxon>
        <taxon>Pseudomonadota</taxon>
        <taxon>Gammaproteobacteria</taxon>
        <taxon>Pseudomonadales</taxon>
        <taxon>Pseudomonadaceae</taxon>
        <taxon>Pseudomonas</taxon>
    </lineage>
</organism>
<keyword evidence="1" id="KW-0472">Membrane</keyword>
<feature type="transmembrane region" description="Helical" evidence="1">
    <location>
        <begin position="323"/>
        <end position="345"/>
    </location>
</feature>
<dbReference type="PANTHER" id="PTHR23028:SF53">
    <property type="entry name" value="ACYL_TRANSF_3 DOMAIN-CONTAINING PROTEIN"/>
    <property type="match status" value="1"/>
</dbReference>
<evidence type="ECO:0000259" key="3">
    <source>
        <dbReference type="Pfam" id="PF19040"/>
    </source>
</evidence>
<feature type="transmembrane region" description="Helical" evidence="1">
    <location>
        <begin position="77"/>
        <end position="96"/>
    </location>
</feature>
<dbReference type="InterPro" id="IPR050879">
    <property type="entry name" value="Acyltransferase_3"/>
</dbReference>
<keyword evidence="5" id="KW-1185">Reference proteome</keyword>
<dbReference type="Proteomes" id="UP001354227">
    <property type="component" value="Unassembled WGS sequence"/>
</dbReference>
<dbReference type="Pfam" id="PF19040">
    <property type="entry name" value="SGNH"/>
    <property type="match status" value="1"/>
</dbReference>
<dbReference type="EC" id="2.3.1.-" evidence="4"/>
<comment type="caution">
    <text evidence="4">The sequence shown here is derived from an EMBL/GenBank/DDBJ whole genome shotgun (WGS) entry which is preliminary data.</text>
</comment>